<dbReference type="GO" id="GO:0042546">
    <property type="term" value="P:cell wall biogenesis"/>
    <property type="evidence" value="ECO:0007669"/>
    <property type="project" value="InterPro"/>
</dbReference>
<comment type="caution">
    <text evidence="10">The sequence shown here is derived from an EMBL/GenBank/DDBJ whole genome shotgun (WGS) entry which is preliminary data.</text>
</comment>
<feature type="glycosylation site" description="N-linked (GlcNAc...) asparagine" evidence="7">
    <location>
        <position position="133"/>
    </location>
</feature>
<dbReference type="InterPro" id="IPR044791">
    <property type="entry name" value="Beta-glucanase/XTH"/>
</dbReference>
<keyword evidence="8" id="KW-0134">Cell wall</keyword>
<dbReference type="InterPro" id="IPR016455">
    <property type="entry name" value="XTH"/>
</dbReference>
<dbReference type="EC" id="2.4.1.207" evidence="8"/>
<dbReference type="PROSITE" id="PS01034">
    <property type="entry name" value="GH16_1"/>
    <property type="match status" value="1"/>
</dbReference>
<evidence type="ECO:0000256" key="7">
    <source>
        <dbReference type="PIRSR" id="PIRSR005604-2"/>
    </source>
</evidence>
<feature type="domain" description="GH16" evidence="9">
    <location>
        <begin position="31"/>
        <end position="239"/>
    </location>
</feature>
<dbReference type="GO" id="GO:0016762">
    <property type="term" value="F:xyloglucan:xyloglucosyl transferase activity"/>
    <property type="evidence" value="ECO:0007669"/>
    <property type="project" value="UniProtKB-EC"/>
</dbReference>
<keyword evidence="8" id="KW-0732">Signal</keyword>
<evidence type="ECO:0000256" key="5">
    <source>
        <dbReference type="ARBA" id="ARBA00023295"/>
    </source>
</evidence>
<dbReference type="GO" id="GO:0004553">
    <property type="term" value="F:hydrolase activity, hydrolyzing O-glycosyl compounds"/>
    <property type="evidence" value="ECO:0007669"/>
    <property type="project" value="InterPro"/>
</dbReference>
<keyword evidence="2 8" id="KW-0378">Hydrolase</keyword>
<keyword evidence="8" id="KW-0964">Secreted</keyword>
<keyword evidence="5 8" id="KW-0326">Glycosidase</keyword>
<keyword evidence="8" id="KW-0052">Apoplast</keyword>
<evidence type="ECO:0000256" key="1">
    <source>
        <dbReference type="ARBA" id="ARBA00022679"/>
    </source>
</evidence>
<name>A0A176VM37_MARPO</name>
<comment type="function">
    <text evidence="8">Catalyzes xyloglucan endohydrolysis (XEH) and/or endotransglycosylation (XET). Cleaves and religates xyloglucan polymers, an essential constituent of the primary cell wall, and thereby participates in cell wall construction of growing tissues.</text>
</comment>
<dbReference type="GO" id="GO:0071555">
    <property type="term" value="P:cell wall organization"/>
    <property type="evidence" value="ECO:0007669"/>
    <property type="project" value="UniProtKB-KW"/>
</dbReference>
<dbReference type="GO" id="GO:0010411">
    <property type="term" value="P:xyloglucan metabolic process"/>
    <property type="evidence" value="ECO:0007669"/>
    <property type="project" value="InterPro"/>
</dbReference>
<dbReference type="Gene3D" id="2.60.120.200">
    <property type="match status" value="1"/>
</dbReference>
<dbReference type="CDD" id="cd02176">
    <property type="entry name" value="GH16_XET"/>
    <property type="match status" value="1"/>
</dbReference>
<feature type="active site" description="Proton donor" evidence="6">
    <location>
        <position position="129"/>
    </location>
</feature>
<evidence type="ECO:0000256" key="6">
    <source>
        <dbReference type="PIRSR" id="PIRSR005604-1"/>
    </source>
</evidence>
<feature type="active site" description="Nucleophile" evidence="6">
    <location>
        <position position="125"/>
    </location>
</feature>
<evidence type="ECO:0000313" key="10">
    <source>
        <dbReference type="EMBL" id="OAE20826.1"/>
    </source>
</evidence>
<dbReference type="Proteomes" id="UP000077202">
    <property type="component" value="Unassembled WGS sequence"/>
</dbReference>
<dbReference type="SUPFAM" id="SSF49899">
    <property type="entry name" value="Concanavalin A-like lectins/glucanases"/>
    <property type="match status" value="1"/>
</dbReference>
<comment type="similarity">
    <text evidence="8">Belongs to the glycosyl hydrolase 16 family.</text>
</comment>
<evidence type="ECO:0000256" key="8">
    <source>
        <dbReference type="RuleBase" id="RU361120"/>
    </source>
</evidence>
<evidence type="ECO:0000256" key="2">
    <source>
        <dbReference type="ARBA" id="ARBA00022801"/>
    </source>
</evidence>
<keyword evidence="1 8" id="KW-0808">Transferase</keyword>
<dbReference type="Pfam" id="PF00722">
    <property type="entry name" value="Glyco_hydro_16"/>
    <property type="match status" value="1"/>
</dbReference>
<dbReference type="InterPro" id="IPR010713">
    <property type="entry name" value="XET_C"/>
</dbReference>
<keyword evidence="3" id="KW-1015">Disulfide bond</keyword>
<feature type="chain" id="PRO_5007948699" description="Xyloglucan endotransglucosylase/hydrolase" evidence="8">
    <location>
        <begin position="28"/>
        <end position="313"/>
    </location>
</feature>
<dbReference type="PANTHER" id="PTHR31062">
    <property type="entry name" value="XYLOGLUCAN ENDOTRANSGLUCOSYLASE/HYDROLASE PROTEIN 8-RELATED"/>
    <property type="match status" value="1"/>
</dbReference>
<dbReference type="AlphaFoldDB" id="A0A176VM37"/>
<dbReference type="InterPro" id="IPR000757">
    <property type="entry name" value="Beta-glucanase-like"/>
</dbReference>
<dbReference type="PROSITE" id="PS51762">
    <property type="entry name" value="GH16_2"/>
    <property type="match status" value="1"/>
</dbReference>
<reference evidence="10" key="1">
    <citation type="submission" date="2016-03" db="EMBL/GenBank/DDBJ databases">
        <title>Mechanisms controlling the formation of the plant cell surface in tip-growing cells are functionally conserved among land plants.</title>
        <authorList>
            <person name="Honkanen S."/>
            <person name="Jones V.A."/>
            <person name="Morieri G."/>
            <person name="Champion C."/>
            <person name="Hetherington A.J."/>
            <person name="Kelly S."/>
            <person name="Saint-Marcoux D."/>
            <person name="Proust H."/>
            <person name="Prescott H."/>
            <person name="Dolan L."/>
        </authorList>
    </citation>
    <scope>NUCLEOTIDE SEQUENCE [LARGE SCALE GENOMIC DNA]</scope>
    <source>
        <tissue evidence="10">Whole gametophyte</tissue>
    </source>
</reference>
<dbReference type="InterPro" id="IPR013320">
    <property type="entry name" value="ConA-like_dom_sf"/>
</dbReference>
<evidence type="ECO:0000259" key="9">
    <source>
        <dbReference type="PROSITE" id="PS51762"/>
    </source>
</evidence>
<keyword evidence="11" id="KW-1185">Reference proteome</keyword>
<sequence>MAAARPRGNIVAWLLLAVLVAAPLVLTQEVDTSGTFPKPYATSTPKTFADFSSEFTVFWGPEHISTTPDGQMLDLTLTNISGAGFNSKRTFIYGRINMNLKLIGGDSSGTVTTYYLTSFGDHHDELDFEFLGNQTGEPYILQTNVFANGKGEREQRIFLWFDPSSDFHSYSVLWNKKQIVFMVDGVPIRVFKNNEALGVPYLNKQPMGVYSSLWNGDSWATQGGLIKVNWTLAPFVATFQNYNYDACEWLTNTTVPACADPAAVNWWDAESYSELSQVQANELRKVQQYYMVYDYCTDSERFPVQPVECASNL</sequence>
<evidence type="ECO:0000256" key="4">
    <source>
        <dbReference type="ARBA" id="ARBA00023180"/>
    </source>
</evidence>
<comment type="PTM">
    <text evidence="8">Contains at least one intrachain disulfide bond essential for its enzymatic activity.</text>
</comment>
<dbReference type="InterPro" id="IPR008263">
    <property type="entry name" value="GH16_AS"/>
</dbReference>
<feature type="signal peptide" evidence="8">
    <location>
        <begin position="1"/>
        <end position="27"/>
    </location>
</feature>
<proteinExistence type="inferred from homology"/>
<dbReference type="PIRSF" id="PIRSF005604">
    <property type="entry name" value="XET"/>
    <property type="match status" value="1"/>
</dbReference>
<dbReference type="FunFam" id="2.60.120.200:FF:000025">
    <property type="entry name" value="Xyloglucan endotransglucosylase/hydrolase"/>
    <property type="match status" value="1"/>
</dbReference>
<evidence type="ECO:0000313" key="11">
    <source>
        <dbReference type="Proteomes" id="UP000077202"/>
    </source>
</evidence>
<comment type="subcellular location">
    <subcellularLocation>
        <location evidence="8">Secreted</location>
        <location evidence="8">Cell wall</location>
    </subcellularLocation>
    <subcellularLocation>
        <location evidence="8">Secreted</location>
        <location evidence="8">Extracellular space</location>
        <location evidence="8">Apoplast</location>
    </subcellularLocation>
</comment>
<evidence type="ECO:0000256" key="3">
    <source>
        <dbReference type="ARBA" id="ARBA00023157"/>
    </source>
</evidence>
<keyword evidence="8" id="KW-0961">Cell wall biogenesis/degradation</keyword>
<dbReference type="GO" id="GO:0048046">
    <property type="term" value="C:apoplast"/>
    <property type="evidence" value="ECO:0007669"/>
    <property type="project" value="UniProtKB-SubCell"/>
</dbReference>
<organism evidence="10 11">
    <name type="scientific">Marchantia polymorpha subsp. ruderalis</name>
    <dbReference type="NCBI Taxonomy" id="1480154"/>
    <lineage>
        <taxon>Eukaryota</taxon>
        <taxon>Viridiplantae</taxon>
        <taxon>Streptophyta</taxon>
        <taxon>Embryophyta</taxon>
        <taxon>Marchantiophyta</taxon>
        <taxon>Marchantiopsida</taxon>
        <taxon>Marchantiidae</taxon>
        <taxon>Marchantiales</taxon>
        <taxon>Marchantiaceae</taxon>
        <taxon>Marchantia</taxon>
    </lineage>
</organism>
<keyword evidence="4" id="KW-0325">Glycoprotein</keyword>
<dbReference type="Pfam" id="PF06955">
    <property type="entry name" value="XET_C"/>
    <property type="match status" value="1"/>
</dbReference>
<accession>A0A176VM37</accession>
<gene>
    <name evidence="10" type="ORF">AXG93_2964s1030</name>
</gene>
<protein>
    <recommendedName>
        <fullName evidence="8">Xyloglucan endotransglucosylase/hydrolase</fullName>
        <ecNumber evidence="8">2.4.1.207</ecNumber>
    </recommendedName>
</protein>
<dbReference type="EMBL" id="LVLJ01003580">
    <property type="protein sequence ID" value="OAE20826.1"/>
    <property type="molecule type" value="Genomic_DNA"/>
</dbReference>